<feature type="region of interest" description="Disordered" evidence="5">
    <location>
        <begin position="639"/>
        <end position="659"/>
    </location>
</feature>
<evidence type="ECO:0000313" key="7">
    <source>
        <dbReference type="EMBL" id="KAG2236093.1"/>
    </source>
</evidence>
<evidence type="ECO:0000259" key="6">
    <source>
        <dbReference type="Pfam" id="PF01625"/>
    </source>
</evidence>
<protein>
    <recommendedName>
        <fullName evidence="2">peptide-methionine (S)-S-oxide reductase</fullName>
        <ecNumber evidence="2">1.8.4.11</ecNumber>
    </recommendedName>
    <alternativeName>
        <fullName evidence="4">Peptide-methionine (S)-S-oxide reductase</fullName>
    </alternativeName>
</protein>
<dbReference type="HAMAP" id="MF_01401">
    <property type="entry name" value="MsrA"/>
    <property type="match status" value="1"/>
</dbReference>
<dbReference type="PANTHER" id="PTHR16317">
    <property type="entry name" value="INTEGRIN ALPHA REPEAT DOMAIN-CONTAINING"/>
    <property type="match status" value="1"/>
</dbReference>
<dbReference type="NCBIfam" id="TIGR00401">
    <property type="entry name" value="msrA"/>
    <property type="match status" value="1"/>
</dbReference>
<organism evidence="7 8">
    <name type="scientific">Thamnidium elegans</name>
    <dbReference type="NCBI Taxonomy" id="101142"/>
    <lineage>
        <taxon>Eukaryota</taxon>
        <taxon>Fungi</taxon>
        <taxon>Fungi incertae sedis</taxon>
        <taxon>Mucoromycota</taxon>
        <taxon>Mucoromycotina</taxon>
        <taxon>Mucoromycetes</taxon>
        <taxon>Mucorales</taxon>
        <taxon>Mucorineae</taxon>
        <taxon>Mucoraceae</taxon>
        <taxon>Thamnidium</taxon>
    </lineage>
</organism>
<evidence type="ECO:0000256" key="1">
    <source>
        <dbReference type="ARBA" id="ARBA00005591"/>
    </source>
</evidence>
<keyword evidence="8" id="KW-1185">Reference proteome</keyword>
<feature type="compositionally biased region" description="Low complexity" evidence="5">
    <location>
        <begin position="358"/>
        <end position="367"/>
    </location>
</feature>
<dbReference type="InterPro" id="IPR031793">
    <property type="entry name" value="KICSTOR_ITFG2"/>
</dbReference>
<feature type="compositionally biased region" description="Acidic residues" evidence="5">
    <location>
        <begin position="914"/>
        <end position="927"/>
    </location>
</feature>
<dbReference type="SUPFAM" id="SSF55068">
    <property type="entry name" value="Peptide methionine sulfoxide reductase"/>
    <property type="match status" value="1"/>
</dbReference>
<feature type="compositionally biased region" description="Low complexity" evidence="5">
    <location>
        <begin position="460"/>
        <end position="470"/>
    </location>
</feature>
<dbReference type="EMBL" id="JAEPRE010000022">
    <property type="protein sequence ID" value="KAG2236093.1"/>
    <property type="molecule type" value="Genomic_DNA"/>
</dbReference>
<dbReference type="EC" id="1.8.4.11" evidence="2"/>
<accession>A0A8H7W143</accession>
<dbReference type="GO" id="GO:0032006">
    <property type="term" value="P:regulation of TOR signaling"/>
    <property type="evidence" value="ECO:0007669"/>
    <property type="project" value="TreeGrafter"/>
</dbReference>
<evidence type="ECO:0000313" key="8">
    <source>
        <dbReference type="Proteomes" id="UP000613177"/>
    </source>
</evidence>
<gene>
    <name evidence="7" type="ORF">INT48_006109</name>
</gene>
<feature type="compositionally biased region" description="Polar residues" evidence="5">
    <location>
        <begin position="644"/>
        <end position="659"/>
    </location>
</feature>
<keyword evidence="3" id="KW-0560">Oxidoreductase</keyword>
<dbReference type="GO" id="GO:0008113">
    <property type="term" value="F:peptide-methionine (S)-S-oxide reductase activity"/>
    <property type="evidence" value="ECO:0007669"/>
    <property type="project" value="UniProtKB-EC"/>
</dbReference>
<dbReference type="AlphaFoldDB" id="A0A8H7W143"/>
<name>A0A8H7W143_9FUNG</name>
<comment type="similarity">
    <text evidence="1">Belongs to the MsrA Met sulfoxide reductase family.</text>
</comment>
<dbReference type="InterPro" id="IPR002569">
    <property type="entry name" value="Met_Sox_Rdtase_MsrA_dom"/>
</dbReference>
<comment type="caution">
    <text evidence="7">The sequence shown here is derived from an EMBL/GenBank/DDBJ whole genome shotgun (WGS) entry which is preliminary data.</text>
</comment>
<feature type="region of interest" description="Disordered" evidence="5">
    <location>
        <begin position="709"/>
        <end position="747"/>
    </location>
</feature>
<dbReference type="InterPro" id="IPR036509">
    <property type="entry name" value="Met_Sox_Rdtase_MsrA_sf"/>
</dbReference>
<dbReference type="PANTHER" id="PTHR16317:SF1">
    <property type="entry name" value="KICSTOR COMPLEX PROTEIN ITFG2"/>
    <property type="match status" value="1"/>
</dbReference>
<dbReference type="Proteomes" id="UP000613177">
    <property type="component" value="Unassembled WGS sequence"/>
</dbReference>
<evidence type="ECO:0000256" key="2">
    <source>
        <dbReference type="ARBA" id="ARBA00012502"/>
    </source>
</evidence>
<dbReference type="Gene3D" id="3.30.1060.10">
    <property type="entry name" value="Peptide methionine sulphoxide reductase MsrA"/>
    <property type="match status" value="1"/>
</dbReference>
<evidence type="ECO:0000256" key="4">
    <source>
        <dbReference type="ARBA" id="ARBA00030643"/>
    </source>
</evidence>
<feature type="domain" description="Peptide methionine sulphoxide reductase MsrA" evidence="6">
    <location>
        <begin position="5"/>
        <end position="149"/>
    </location>
</feature>
<reference evidence="7" key="1">
    <citation type="submission" date="2021-01" db="EMBL/GenBank/DDBJ databases">
        <title>Metabolic potential, ecology and presence of endohyphal bacteria is reflected in genomic diversity of Mucoromycotina.</title>
        <authorList>
            <person name="Muszewska A."/>
            <person name="Okrasinska A."/>
            <person name="Steczkiewicz K."/>
            <person name="Drgas O."/>
            <person name="Orlowska M."/>
            <person name="Perlinska-Lenart U."/>
            <person name="Aleksandrzak-Piekarczyk T."/>
            <person name="Szatraj K."/>
            <person name="Zielenkiewicz U."/>
            <person name="Pilsyk S."/>
            <person name="Malc E."/>
            <person name="Mieczkowski P."/>
            <person name="Kruszewska J.S."/>
            <person name="Biernat P."/>
            <person name="Pawlowska J."/>
        </authorList>
    </citation>
    <scope>NUCLEOTIDE SEQUENCE</scope>
    <source>
        <strain evidence="7">WA0000018081</strain>
    </source>
</reference>
<proteinExistence type="inferred from homology"/>
<evidence type="ECO:0000256" key="3">
    <source>
        <dbReference type="ARBA" id="ARBA00023002"/>
    </source>
</evidence>
<feature type="compositionally biased region" description="Polar residues" evidence="5">
    <location>
        <begin position="713"/>
        <end position="722"/>
    </location>
</feature>
<dbReference type="Pfam" id="PF01625">
    <property type="entry name" value="PMSR"/>
    <property type="match status" value="1"/>
</dbReference>
<feature type="region of interest" description="Disordered" evidence="5">
    <location>
        <begin position="358"/>
        <end position="390"/>
    </location>
</feature>
<dbReference type="Pfam" id="PF15907">
    <property type="entry name" value="Itfg2"/>
    <property type="match status" value="3"/>
</dbReference>
<feature type="region of interest" description="Disordered" evidence="5">
    <location>
        <begin position="890"/>
        <end position="927"/>
    </location>
</feature>
<sequence length="1086" mass="120111">MSTEKATFAAGCFCRGVEHIFQKYFKQHDIKTKVGYIGGKNDDPDYRSICSGKTNHAEALEIVFDPSKVSYETLVDFFYSTHDPTTLNYQGPDHGTQYRSAIFYHSPEQKTTAERVTAEIQEKYLKDKKIVTEIAPATIFYDAEKIHQENEFVIGNLNGDLAIFKGECIDGFPSFVCRGLGTITCIAIGDVRNHGKNSVVIINAEGHAHIFDIPPKSKTDQQHQQNISVDDYLRGGRRSSDTASIQAFRRMMSVNGSAMPTPPLNEGQEFRYNTNTSSAPKSSLPYIHDLGKPNLTLKVPVNVNKILIADIDHDDLNELILARTDRILHAFQLAPSDFSNTPFDHMYKGIQTPSIASLSPSASTTSLNGLSPQPPSQQKRPSIATTSASTGGILTAKDDVSTKKINLLDKNMWVFDGQISSLCTTTHPDRPNEPLLLVAQPGNTFTIIDQDGKRYNKDFTPQQTTTTSTTEAKRSPPISNINVSEDENRIKSLLLNNDTEEESINIEIFKDESTKSNESDVNFKRSNYVVKNWPVMDTGGGNNNDDVIDDEIESGAVATEIVIGKRHLLGDSFSSSEVGMLSMDGKFSIYDLLTKTTSQRDLFVTHKLFSLATLDVSSPSTAAATATLDDVEKSRLGNARARNQCETGGTQTPMSGTSNLRYEATPRQDVPLNEGSRNSSKLSLNALVNSYGPKDSQNNSDNEEDVINKRTNDTASTESDTYPGSDGDDDSDYESVPWSEGSESENEPGCDLFVACAWNGVTYLIDWSKRIGDDDDDDQWATDSDTSDTEKPAHDDTSKIKYQLVKFAFEGRVCAFTAGLYAVENQINVPCLFYVDFEDQIYVYYDVRISPGPVTGFIDRIDDDVEEALDRIIGIESGIEALIESNNSNRKRNLEQQDEDTGAIDLGDGWQGIADDDDDDDDDEDDDIAHVPLSIDQQQQQDKLEDSGPINLADFIHECLYGFDDMKDRMESEMLAFEQNRLSNRLPAGGDTRRLSDLNITIEPPSIDNDLTSDSASLQLATVTAIDDEDEIIDGLYPINSHTSEESSESYDNNTHIASWIEGSLIGSSIFNKEDDEEEGNSSEDL</sequence>
<feature type="region of interest" description="Disordered" evidence="5">
    <location>
        <begin position="455"/>
        <end position="481"/>
    </location>
</feature>
<evidence type="ECO:0000256" key="5">
    <source>
        <dbReference type="SAM" id="MobiDB-lite"/>
    </source>
</evidence>